<reference evidence="2 3" key="1">
    <citation type="journal article" date="2016" name="Front. Microbiol.">
        <title>Fuerstia marisgermanicae gen. nov., sp. nov., an Unusual Member of the Phylum Planctomycetes from the German Wadden Sea.</title>
        <authorList>
            <person name="Kohn T."/>
            <person name="Heuer A."/>
            <person name="Jogler M."/>
            <person name="Vollmers J."/>
            <person name="Boedeker C."/>
            <person name="Bunk B."/>
            <person name="Rast P."/>
            <person name="Borchert D."/>
            <person name="Glockner I."/>
            <person name="Freese H.M."/>
            <person name="Klenk H.P."/>
            <person name="Overmann J."/>
            <person name="Kaster A.K."/>
            <person name="Rohde M."/>
            <person name="Wiegand S."/>
            <person name="Jogler C."/>
        </authorList>
    </citation>
    <scope>NUCLEOTIDE SEQUENCE [LARGE SCALE GENOMIC DNA]</scope>
    <source>
        <strain evidence="2 3">NH11</strain>
    </source>
</reference>
<organism evidence="2 3">
    <name type="scientific">Fuerstiella marisgermanici</name>
    <dbReference type="NCBI Taxonomy" id="1891926"/>
    <lineage>
        <taxon>Bacteria</taxon>
        <taxon>Pseudomonadati</taxon>
        <taxon>Planctomycetota</taxon>
        <taxon>Planctomycetia</taxon>
        <taxon>Planctomycetales</taxon>
        <taxon>Planctomycetaceae</taxon>
        <taxon>Fuerstiella</taxon>
    </lineage>
</organism>
<feature type="compositionally biased region" description="Basic and acidic residues" evidence="1">
    <location>
        <begin position="58"/>
        <end position="69"/>
    </location>
</feature>
<accession>A0A1P8WH92</accession>
<evidence type="ECO:0000313" key="3">
    <source>
        <dbReference type="Proteomes" id="UP000187735"/>
    </source>
</evidence>
<dbReference type="STRING" id="1891926.Fuma_03017"/>
<protein>
    <submittedName>
        <fullName evidence="2">Uncharacterized protein</fullName>
    </submittedName>
</protein>
<dbReference type="Proteomes" id="UP000187735">
    <property type="component" value="Chromosome"/>
</dbReference>
<proteinExistence type="predicted"/>
<dbReference type="AlphaFoldDB" id="A0A1P8WH92"/>
<gene>
    <name evidence="2" type="ORF">Fuma_03017</name>
</gene>
<sequence>MTATVHVKEQSGAGQWMGVSSVSATKRTGKAGATPDMHPRAPDPYDGGLALGSSRITMTDKHAESTSRL</sequence>
<evidence type="ECO:0000313" key="2">
    <source>
        <dbReference type="EMBL" id="APZ93400.1"/>
    </source>
</evidence>
<evidence type="ECO:0000256" key="1">
    <source>
        <dbReference type="SAM" id="MobiDB-lite"/>
    </source>
</evidence>
<dbReference type="KEGG" id="fmr:Fuma_03017"/>
<feature type="region of interest" description="Disordered" evidence="1">
    <location>
        <begin position="1"/>
        <end position="69"/>
    </location>
</feature>
<keyword evidence="3" id="KW-1185">Reference proteome</keyword>
<name>A0A1P8WH92_9PLAN</name>
<dbReference type="EMBL" id="CP017641">
    <property type="protein sequence ID" value="APZ93400.1"/>
    <property type="molecule type" value="Genomic_DNA"/>
</dbReference>